<dbReference type="InterPro" id="IPR036188">
    <property type="entry name" value="FAD/NAD-bd_sf"/>
</dbReference>
<accession>A0A437LUS1</accession>
<organism evidence="3 4">
    <name type="scientific">Sphingomonas crocodyli</name>
    <dbReference type="NCBI Taxonomy" id="1979270"/>
    <lineage>
        <taxon>Bacteria</taxon>
        <taxon>Pseudomonadati</taxon>
        <taxon>Pseudomonadota</taxon>
        <taxon>Alphaproteobacteria</taxon>
        <taxon>Sphingomonadales</taxon>
        <taxon>Sphingomonadaceae</taxon>
        <taxon>Sphingomonas</taxon>
    </lineage>
</organism>
<evidence type="ECO:0000259" key="2">
    <source>
        <dbReference type="Pfam" id="PF13454"/>
    </source>
</evidence>
<dbReference type="AlphaFoldDB" id="A0A437LUS1"/>
<keyword evidence="4" id="KW-1185">Reference proteome</keyword>
<dbReference type="OrthoDB" id="8671611at2"/>
<dbReference type="PANTHER" id="PTHR43539">
    <property type="entry name" value="FLAVIN-BINDING MONOOXYGENASE-LIKE PROTEIN (AFU_ORTHOLOGUE AFUA_4G09220)"/>
    <property type="match status" value="1"/>
</dbReference>
<name>A0A437LUS1_9SPHN</name>
<dbReference type="SUPFAM" id="SSF51905">
    <property type="entry name" value="FAD/NAD(P)-binding domain"/>
    <property type="match status" value="1"/>
</dbReference>
<dbReference type="Proteomes" id="UP000282971">
    <property type="component" value="Unassembled WGS sequence"/>
</dbReference>
<sequence length="460" mass="50748">MTLEALNAQVAADLAKIEVGKPTWVRETPGVYDVVIVGGGQSGLGAAFGLIRERVSNILIIDENPAGYEGPWDTYARMVTLRTPKEITSIDLGVPSLTFRSFWEAQHGAEGWAAIDKIPRRDWMDYLRWYRGVLSLPVENETKLTLLDRGSDGHWRLSVEGPGGARTIAARKVILATGIQGGGEWHTPDLVKHLPRDRYAHTSEVIDFAKLKGKRIAILGAGASSFDNAQHALGEGVAEAHVFVRRKVLPQVNPIRFMERWGMTGRFAALDDAAKYRVMASFFARNQPPTNDTFQRAAAWPGFRLHLGAPWLSVREADGEVVVETPEGFHGFDFLILSTGLITDPRLRPELALLADDIVRWRDRYAAPADLANPLIDDHPYLGPGFQLQGSPNLHGLFAFNYSGLISLGLSASALSGLKYAIPRLVEGVANQLFLDDQEGALTDYLAYDEPEFVSVWEPR</sequence>
<dbReference type="EMBL" id="SACN01000006">
    <property type="protein sequence ID" value="RVT89175.1"/>
    <property type="molecule type" value="Genomic_DNA"/>
</dbReference>
<evidence type="ECO:0000313" key="3">
    <source>
        <dbReference type="EMBL" id="RVT89175.1"/>
    </source>
</evidence>
<dbReference type="GO" id="GO:0050660">
    <property type="term" value="F:flavin adenine dinucleotide binding"/>
    <property type="evidence" value="ECO:0007669"/>
    <property type="project" value="TreeGrafter"/>
</dbReference>
<dbReference type="PANTHER" id="PTHR43539:SF91">
    <property type="entry name" value="FAD-DEPENDENT URATE HYDROXYLASE"/>
    <property type="match status" value="1"/>
</dbReference>
<dbReference type="Pfam" id="PF13454">
    <property type="entry name" value="NAD_binding_9"/>
    <property type="match status" value="1"/>
</dbReference>
<reference evidence="3 4" key="1">
    <citation type="submission" date="2019-01" db="EMBL/GenBank/DDBJ databases">
        <authorList>
            <person name="Chen W.-M."/>
        </authorList>
    </citation>
    <scope>NUCLEOTIDE SEQUENCE [LARGE SCALE GENOMIC DNA]</scope>
    <source>
        <strain evidence="3 4">CCP-7</strain>
    </source>
</reference>
<evidence type="ECO:0000256" key="1">
    <source>
        <dbReference type="ARBA" id="ARBA00023002"/>
    </source>
</evidence>
<gene>
    <name evidence="3" type="ORF">EOD43_22945</name>
</gene>
<dbReference type="InterPro" id="IPR038732">
    <property type="entry name" value="HpyO/CreE_NAD-binding"/>
</dbReference>
<feature type="domain" description="FAD-dependent urate hydroxylase HpyO/Asp monooxygenase CreE-like FAD/NAD(P)-binding" evidence="2">
    <location>
        <begin position="35"/>
        <end position="179"/>
    </location>
</feature>
<dbReference type="InterPro" id="IPR050982">
    <property type="entry name" value="Auxin_biosynth/cation_transpt"/>
</dbReference>
<protein>
    <submittedName>
        <fullName evidence="3">NAD(P)/FAD-dependent oxidoreductase</fullName>
    </submittedName>
</protein>
<dbReference type="GO" id="GO:0004497">
    <property type="term" value="F:monooxygenase activity"/>
    <property type="evidence" value="ECO:0007669"/>
    <property type="project" value="TreeGrafter"/>
</dbReference>
<comment type="caution">
    <text evidence="3">The sequence shown here is derived from an EMBL/GenBank/DDBJ whole genome shotgun (WGS) entry which is preliminary data.</text>
</comment>
<proteinExistence type="predicted"/>
<dbReference type="Gene3D" id="3.50.50.60">
    <property type="entry name" value="FAD/NAD(P)-binding domain"/>
    <property type="match status" value="1"/>
</dbReference>
<dbReference type="RefSeq" id="WP_127746765.1">
    <property type="nucleotide sequence ID" value="NZ_SACN01000006.1"/>
</dbReference>
<keyword evidence="1" id="KW-0560">Oxidoreductase</keyword>
<evidence type="ECO:0000313" key="4">
    <source>
        <dbReference type="Proteomes" id="UP000282971"/>
    </source>
</evidence>